<evidence type="ECO:0000256" key="5">
    <source>
        <dbReference type="HAMAP-Rule" id="MF_00221"/>
    </source>
</evidence>
<dbReference type="GO" id="GO:0046872">
    <property type="term" value="F:metal ion binding"/>
    <property type="evidence" value="ECO:0007669"/>
    <property type="project" value="UniProtKB-UniRule"/>
</dbReference>
<dbReference type="Proteomes" id="UP000295645">
    <property type="component" value="Unassembled WGS sequence"/>
</dbReference>
<keyword evidence="2 5" id="KW-0812">Transmembrane</keyword>
<evidence type="ECO:0000256" key="4">
    <source>
        <dbReference type="ARBA" id="ARBA00023136"/>
    </source>
</evidence>
<feature type="transmembrane region" description="Helical" evidence="5">
    <location>
        <begin position="351"/>
        <end position="369"/>
    </location>
</feature>
<comment type="subcellular location">
    <subcellularLocation>
        <location evidence="5">Cell membrane</location>
        <topology evidence="5">Multi-pass membrane protein</topology>
    </subcellularLocation>
    <subcellularLocation>
        <location evidence="1">Membrane</location>
        <topology evidence="1">Multi-pass membrane protein</topology>
    </subcellularLocation>
</comment>
<dbReference type="NCBIfam" id="NF037982">
    <property type="entry name" value="Nramp_1"/>
    <property type="match status" value="1"/>
</dbReference>
<dbReference type="GO" id="GO:0005384">
    <property type="term" value="F:manganese ion transmembrane transporter activity"/>
    <property type="evidence" value="ECO:0007669"/>
    <property type="project" value="TreeGrafter"/>
</dbReference>
<comment type="similarity">
    <text evidence="5">Belongs to the NRAMP family.</text>
</comment>
<feature type="transmembrane region" description="Helical" evidence="5">
    <location>
        <begin position="214"/>
        <end position="232"/>
    </location>
</feature>
<evidence type="ECO:0000256" key="1">
    <source>
        <dbReference type="ARBA" id="ARBA00004141"/>
    </source>
</evidence>
<feature type="transmembrane region" description="Helical" evidence="5">
    <location>
        <begin position="170"/>
        <end position="194"/>
    </location>
</feature>
<keyword evidence="5" id="KW-1003">Cell membrane</keyword>
<dbReference type="HAMAP" id="MF_00221">
    <property type="entry name" value="NRAMP"/>
    <property type="match status" value="1"/>
</dbReference>
<protein>
    <recommendedName>
        <fullName evidence="5">Divalent metal cation transporter MntH</fullName>
    </recommendedName>
</protein>
<dbReference type="RefSeq" id="WP_132142932.1">
    <property type="nucleotide sequence ID" value="NZ_SMCS01000003.1"/>
</dbReference>
<dbReference type="GO" id="GO:0015293">
    <property type="term" value="F:symporter activity"/>
    <property type="evidence" value="ECO:0007669"/>
    <property type="project" value="UniProtKB-UniRule"/>
</dbReference>
<dbReference type="PANTHER" id="PTHR11706:SF75">
    <property type="entry name" value="ETHYLENE-INSENSITIVE PROTEIN 2"/>
    <property type="match status" value="1"/>
</dbReference>
<comment type="function">
    <text evidence="5">H(+)-stimulated, divalent metal cation uptake system.</text>
</comment>
<feature type="transmembrane region" description="Helical" evidence="5">
    <location>
        <begin position="134"/>
        <end position="158"/>
    </location>
</feature>
<organism evidence="6 7">
    <name type="scientific">Luteibacter rhizovicinus</name>
    <dbReference type="NCBI Taxonomy" id="242606"/>
    <lineage>
        <taxon>Bacteria</taxon>
        <taxon>Pseudomonadati</taxon>
        <taxon>Pseudomonadota</taxon>
        <taxon>Gammaproteobacteria</taxon>
        <taxon>Lysobacterales</taxon>
        <taxon>Rhodanobacteraceae</taxon>
        <taxon>Luteibacter</taxon>
    </lineage>
</organism>
<name>A0A4V2W452_9GAMM</name>
<dbReference type="Pfam" id="PF01566">
    <property type="entry name" value="Nramp"/>
    <property type="match status" value="1"/>
</dbReference>
<keyword evidence="7" id="KW-1185">Reference proteome</keyword>
<reference evidence="6 7" key="1">
    <citation type="submission" date="2019-03" db="EMBL/GenBank/DDBJ databases">
        <title>Above-ground endophytic microbial communities from plants in different locations in the United States.</title>
        <authorList>
            <person name="Frank C."/>
        </authorList>
    </citation>
    <scope>NUCLEOTIDE SEQUENCE [LARGE SCALE GENOMIC DNA]</scope>
    <source>
        <strain evidence="6 7">LP_13_YM</strain>
    </source>
</reference>
<comment type="caution">
    <text evidence="6">The sequence shown here is derived from an EMBL/GenBank/DDBJ whole genome shotgun (WGS) entry which is preliminary data.</text>
</comment>
<keyword evidence="5" id="KW-0406">Ion transport</keyword>
<evidence type="ECO:0000256" key="2">
    <source>
        <dbReference type="ARBA" id="ARBA00022692"/>
    </source>
</evidence>
<feature type="transmembrane region" description="Helical" evidence="5">
    <location>
        <begin position="413"/>
        <end position="434"/>
    </location>
</feature>
<dbReference type="GO" id="GO:0005886">
    <property type="term" value="C:plasma membrane"/>
    <property type="evidence" value="ECO:0007669"/>
    <property type="project" value="UniProtKB-SubCell"/>
</dbReference>
<dbReference type="NCBIfam" id="NF001923">
    <property type="entry name" value="PRK00701.1"/>
    <property type="match status" value="1"/>
</dbReference>
<dbReference type="EMBL" id="SMCS01000003">
    <property type="protein sequence ID" value="TCV94529.1"/>
    <property type="molecule type" value="Genomic_DNA"/>
</dbReference>
<evidence type="ECO:0000313" key="7">
    <source>
        <dbReference type="Proteomes" id="UP000295645"/>
    </source>
</evidence>
<accession>A0A4V2W452</accession>
<sequence length="440" mass="46668">MYRLPKTATAPFCPSEVAGSVVVSPDAPFWKQLSRFVGPGLLVAVGYMDPGNWATDIEAGSRYGYQLLFVVVLSSLAAIVLQCLAARLGIATGKDLARLSSERYSPAVGRAQWVLAEISIVACDLAEVLGSALAFHLLFGVSLPVGVALTALDTFIVLGLQGRGFRRIEAIILGLVGTIAICFLVELLLIRPNWPDVAAGFVPSLHALSSREPLYLAIGILGATIMPHNLYLHSSIVQTRVIGAGDSGRRRAIRLTRVDTVVSLLIALTINAAILILAGAAFHSTGRNDVADISDAYQLLAPIAGTTAAAVIFAIGLFASGQSSTFTGTIAGQVIMDGFLRLKIPCWQRRLITRGLAIVPAFIGVMLLGDRAVGQLLVASQVVLSLQLPFAMYPLIRCTDDRLLMGSFVNTRFVSVCAWLLFAAISGANVWLVLQVCGVA</sequence>
<dbReference type="InterPro" id="IPR001046">
    <property type="entry name" value="NRAMP_fam"/>
</dbReference>
<feature type="transmembrane region" description="Helical" evidence="5">
    <location>
        <begin position="375"/>
        <end position="393"/>
    </location>
</feature>
<dbReference type="AlphaFoldDB" id="A0A4V2W452"/>
<feature type="transmembrane region" description="Helical" evidence="5">
    <location>
        <begin position="67"/>
        <end position="90"/>
    </location>
</feature>
<gene>
    <name evidence="5" type="primary">mntH</name>
    <name evidence="6" type="ORF">EC912_10312</name>
</gene>
<feature type="transmembrane region" description="Helical" evidence="5">
    <location>
        <begin position="296"/>
        <end position="319"/>
    </location>
</feature>
<proteinExistence type="inferred from homology"/>
<evidence type="ECO:0000256" key="3">
    <source>
        <dbReference type="ARBA" id="ARBA00022989"/>
    </source>
</evidence>
<keyword evidence="4 5" id="KW-0472">Membrane</keyword>
<keyword evidence="5" id="KW-0813">Transport</keyword>
<dbReference type="PRINTS" id="PR00447">
    <property type="entry name" value="NATRESASSCMP"/>
</dbReference>
<dbReference type="PANTHER" id="PTHR11706">
    <property type="entry name" value="SOLUTE CARRIER PROTEIN FAMILY 11 MEMBER"/>
    <property type="match status" value="1"/>
</dbReference>
<dbReference type="GO" id="GO:0015086">
    <property type="term" value="F:cadmium ion transmembrane transporter activity"/>
    <property type="evidence" value="ECO:0007669"/>
    <property type="project" value="TreeGrafter"/>
</dbReference>
<evidence type="ECO:0000313" key="6">
    <source>
        <dbReference type="EMBL" id="TCV94529.1"/>
    </source>
</evidence>
<dbReference type="GO" id="GO:0034755">
    <property type="term" value="P:iron ion transmembrane transport"/>
    <property type="evidence" value="ECO:0007669"/>
    <property type="project" value="TreeGrafter"/>
</dbReference>
<dbReference type="OrthoDB" id="9787548at2"/>
<dbReference type="NCBIfam" id="TIGR01197">
    <property type="entry name" value="nramp"/>
    <property type="match status" value="1"/>
</dbReference>
<keyword evidence="3 5" id="KW-1133">Transmembrane helix</keyword>
<feature type="transmembrane region" description="Helical" evidence="5">
    <location>
        <begin position="260"/>
        <end position="284"/>
    </location>
</feature>
<keyword evidence="5" id="KW-0769">Symport</keyword>